<keyword evidence="5 7" id="KW-1133">Transmembrane helix</keyword>
<sequence length="293" mass="33613">MRNAINKSRYGYYFVAPFFITFLIFGLAPIIYSLYLSFTNWDGFTDPVNIGFANYERLIHDSFFFKSIFNTFIIWILSVIPQVSLALALAIILNERFIRGKHFFRAVFYFPHIVTPVTLGVLFFLIFDWQTGSVNKVLMELGIIHAPVNWFNSPWLSRIIVAMVTMWQYFGLNMLIFIAGLQAIPNELYEAAEIDGASRWKIITKITLPLLKPVLMFTFITSIIGGLQLFDGPLMIGNGPDNSTTTMVMYLYQTAFKNFNYGYGAAVAYAIFFIILIFSLISIKFSKLNKVEQ</sequence>
<comment type="subcellular location">
    <subcellularLocation>
        <location evidence="1 7">Cell membrane</location>
        <topology evidence="1 7">Multi-pass membrane protein</topology>
    </subcellularLocation>
</comment>
<reference evidence="9" key="1">
    <citation type="submission" date="2023-06" db="EMBL/GenBank/DDBJ databases">
        <title>Draft Genome Sequences of Representative Paenibacillus Polymyxa, Bacillus cereus, Fictibacillus sp., and Brevibacillus agri Strains Isolated from Amazonian Dark Earth.</title>
        <authorList>
            <person name="Pellegrinetti T.A."/>
            <person name="Cunha I.C.M."/>
            <person name="Chaves M.G."/>
            <person name="Freitas A.S."/>
            <person name="Silva A.V.R."/>
            <person name="Tsai S.M."/>
            <person name="Mendes L.W."/>
        </authorList>
    </citation>
    <scope>NUCLEOTIDE SEQUENCE</scope>
    <source>
        <strain evidence="9">CENA-BCM004</strain>
    </source>
</reference>
<dbReference type="EMBL" id="JAUHLN010000002">
    <property type="protein sequence ID" value="MDN4072988.1"/>
    <property type="molecule type" value="Genomic_DNA"/>
</dbReference>
<feature type="transmembrane region" description="Helical" evidence="7">
    <location>
        <begin position="72"/>
        <end position="94"/>
    </location>
</feature>
<evidence type="ECO:0000313" key="10">
    <source>
        <dbReference type="Proteomes" id="UP001168694"/>
    </source>
</evidence>
<evidence type="ECO:0000256" key="4">
    <source>
        <dbReference type="ARBA" id="ARBA00022692"/>
    </source>
</evidence>
<dbReference type="PROSITE" id="PS50928">
    <property type="entry name" value="ABC_TM1"/>
    <property type="match status" value="1"/>
</dbReference>
<dbReference type="Gene3D" id="1.10.3720.10">
    <property type="entry name" value="MetI-like"/>
    <property type="match status" value="1"/>
</dbReference>
<keyword evidence="4 7" id="KW-0812">Transmembrane</keyword>
<keyword evidence="3" id="KW-1003">Cell membrane</keyword>
<feature type="transmembrane region" description="Helical" evidence="7">
    <location>
        <begin position="210"/>
        <end position="230"/>
    </location>
</feature>
<feature type="transmembrane region" description="Helical" evidence="7">
    <location>
        <begin position="261"/>
        <end position="283"/>
    </location>
</feature>
<evidence type="ECO:0000256" key="6">
    <source>
        <dbReference type="ARBA" id="ARBA00023136"/>
    </source>
</evidence>
<evidence type="ECO:0000256" key="5">
    <source>
        <dbReference type="ARBA" id="ARBA00022989"/>
    </source>
</evidence>
<organism evidence="9 10">
    <name type="scientific">Fictibacillus terranigra</name>
    <dbReference type="NCBI Taxonomy" id="3058424"/>
    <lineage>
        <taxon>Bacteria</taxon>
        <taxon>Bacillati</taxon>
        <taxon>Bacillota</taxon>
        <taxon>Bacilli</taxon>
        <taxon>Bacillales</taxon>
        <taxon>Fictibacillaceae</taxon>
        <taxon>Fictibacillus</taxon>
    </lineage>
</organism>
<feature type="domain" description="ABC transmembrane type-1" evidence="8">
    <location>
        <begin position="68"/>
        <end position="282"/>
    </location>
</feature>
<dbReference type="RefSeq" id="WP_290399139.1">
    <property type="nucleotide sequence ID" value="NZ_JAUHLN010000002.1"/>
</dbReference>
<proteinExistence type="inferred from homology"/>
<name>A0ABT8E519_9BACL</name>
<dbReference type="PANTHER" id="PTHR30193:SF37">
    <property type="entry name" value="INNER MEMBRANE ABC TRANSPORTER PERMEASE PROTEIN YCJO"/>
    <property type="match status" value="1"/>
</dbReference>
<comment type="similarity">
    <text evidence="7">Belongs to the binding-protein-dependent transport system permease family.</text>
</comment>
<protein>
    <submittedName>
        <fullName evidence="9">Sugar ABC transporter permease</fullName>
    </submittedName>
</protein>
<dbReference type="PANTHER" id="PTHR30193">
    <property type="entry name" value="ABC TRANSPORTER PERMEASE PROTEIN"/>
    <property type="match status" value="1"/>
</dbReference>
<keyword evidence="10" id="KW-1185">Reference proteome</keyword>
<evidence type="ECO:0000313" key="9">
    <source>
        <dbReference type="EMBL" id="MDN4072988.1"/>
    </source>
</evidence>
<comment type="caution">
    <text evidence="9">The sequence shown here is derived from an EMBL/GenBank/DDBJ whole genome shotgun (WGS) entry which is preliminary data.</text>
</comment>
<dbReference type="Proteomes" id="UP001168694">
    <property type="component" value="Unassembled WGS sequence"/>
</dbReference>
<dbReference type="CDD" id="cd06261">
    <property type="entry name" value="TM_PBP2"/>
    <property type="match status" value="1"/>
</dbReference>
<accession>A0ABT8E519</accession>
<keyword evidence="6 7" id="KW-0472">Membrane</keyword>
<dbReference type="SUPFAM" id="SSF160964">
    <property type="entry name" value="MalF N-terminal region-like"/>
    <property type="match status" value="1"/>
</dbReference>
<dbReference type="InterPro" id="IPR000515">
    <property type="entry name" value="MetI-like"/>
</dbReference>
<evidence type="ECO:0000256" key="2">
    <source>
        <dbReference type="ARBA" id="ARBA00022448"/>
    </source>
</evidence>
<feature type="transmembrane region" description="Helical" evidence="7">
    <location>
        <begin position="12"/>
        <end position="35"/>
    </location>
</feature>
<evidence type="ECO:0000256" key="1">
    <source>
        <dbReference type="ARBA" id="ARBA00004651"/>
    </source>
</evidence>
<dbReference type="SUPFAM" id="SSF161098">
    <property type="entry name" value="MetI-like"/>
    <property type="match status" value="1"/>
</dbReference>
<dbReference type="Pfam" id="PF00528">
    <property type="entry name" value="BPD_transp_1"/>
    <property type="match status" value="1"/>
</dbReference>
<feature type="transmembrane region" description="Helical" evidence="7">
    <location>
        <begin position="159"/>
        <end position="181"/>
    </location>
</feature>
<feature type="transmembrane region" description="Helical" evidence="7">
    <location>
        <begin position="106"/>
        <end position="127"/>
    </location>
</feature>
<evidence type="ECO:0000259" key="8">
    <source>
        <dbReference type="PROSITE" id="PS50928"/>
    </source>
</evidence>
<dbReference type="InterPro" id="IPR051393">
    <property type="entry name" value="ABC_transporter_permease"/>
</dbReference>
<gene>
    <name evidence="9" type="ORF">QYF49_08135</name>
</gene>
<evidence type="ECO:0000256" key="3">
    <source>
        <dbReference type="ARBA" id="ARBA00022475"/>
    </source>
</evidence>
<keyword evidence="2 7" id="KW-0813">Transport</keyword>
<dbReference type="InterPro" id="IPR035906">
    <property type="entry name" value="MetI-like_sf"/>
</dbReference>
<evidence type="ECO:0000256" key="7">
    <source>
        <dbReference type="RuleBase" id="RU363032"/>
    </source>
</evidence>